<dbReference type="SUPFAM" id="SSF52402">
    <property type="entry name" value="Adenine nucleotide alpha hydrolases-like"/>
    <property type="match status" value="1"/>
</dbReference>
<comment type="similarity">
    <text evidence="1">Belongs to the universal stress protein A family.</text>
</comment>
<dbReference type="InterPro" id="IPR006015">
    <property type="entry name" value="Universal_stress_UspA"/>
</dbReference>
<protein>
    <submittedName>
        <fullName evidence="3">Universal stress protein</fullName>
    </submittedName>
</protein>
<evidence type="ECO:0000256" key="1">
    <source>
        <dbReference type="ARBA" id="ARBA00008791"/>
    </source>
</evidence>
<keyword evidence="4" id="KW-1185">Reference proteome</keyword>
<feature type="domain" description="UspA" evidence="2">
    <location>
        <begin position="2"/>
        <end position="140"/>
    </location>
</feature>
<dbReference type="EMBL" id="WSEL01000003">
    <property type="protein sequence ID" value="MVQ28230.1"/>
    <property type="molecule type" value="Genomic_DNA"/>
</dbReference>
<dbReference type="PANTHER" id="PTHR46268:SF6">
    <property type="entry name" value="UNIVERSAL STRESS PROTEIN UP12"/>
    <property type="match status" value="1"/>
</dbReference>
<proteinExistence type="inferred from homology"/>
<evidence type="ECO:0000313" key="4">
    <source>
        <dbReference type="Proteomes" id="UP000469385"/>
    </source>
</evidence>
<dbReference type="InterPro" id="IPR014729">
    <property type="entry name" value="Rossmann-like_a/b/a_fold"/>
</dbReference>
<dbReference type="CDD" id="cd00293">
    <property type="entry name" value="USP-like"/>
    <property type="match status" value="1"/>
</dbReference>
<name>A0A6N8IPK3_9BURK</name>
<evidence type="ECO:0000313" key="3">
    <source>
        <dbReference type="EMBL" id="MVQ28230.1"/>
    </source>
</evidence>
<dbReference type="Proteomes" id="UP000469385">
    <property type="component" value="Unassembled WGS sequence"/>
</dbReference>
<comment type="caution">
    <text evidence="3">The sequence shown here is derived from an EMBL/GenBank/DDBJ whole genome shotgun (WGS) entry which is preliminary data.</text>
</comment>
<sequence>MQILLPVDGSEYTKRMLAYIGTHHDLLGTEHDYTAFTVVHSLSPHAARFLDPAVLADYYAEQADEVLRPVQAYAAEQGWRMKVARAHGPAAKLIALYAQEHAQDLIVMGAHGHSALGNMVMGSTTNGVLARCKVPVLLIR</sequence>
<dbReference type="PRINTS" id="PR01438">
    <property type="entry name" value="UNVRSLSTRESS"/>
</dbReference>
<accession>A0A6N8IPK3</accession>
<reference evidence="3 4" key="1">
    <citation type="submission" date="2019-12" db="EMBL/GenBank/DDBJ databases">
        <authorList>
            <person name="Huq M.A."/>
        </authorList>
    </citation>
    <scope>NUCLEOTIDE SEQUENCE [LARGE SCALE GENOMIC DNA]</scope>
    <source>
        <strain evidence="3 4">MAH-25</strain>
    </source>
</reference>
<dbReference type="RefSeq" id="WP_157396363.1">
    <property type="nucleotide sequence ID" value="NZ_WSEL01000003.1"/>
</dbReference>
<dbReference type="AlphaFoldDB" id="A0A6N8IPK3"/>
<dbReference type="Gene3D" id="3.40.50.620">
    <property type="entry name" value="HUPs"/>
    <property type="match status" value="1"/>
</dbReference>
<gene>
    <name evidence="3" type="ORF">GON04_02120</name>
</gene>
<dbReference type="Pfam" id="PF00582">
    <property type="entry name" value="Usp"/>
    <property type="match status" value="1"/>
</dbReference>
<dbReference type="PANTHER" id="PTHR46268">
    <property type="entry name" value="STRESS RESPONSE PROTEIN NHAX"/>
    <property type="match status" value="1"/>
</dbReference>
<evidence type="ECO:0000259" key="2">
    <source>
        <dbReference type="Pfam" id="PF00582"/>
    </source>
</evidence>
<organism evidence="3 4">
    <name type="scientific">Ramlibacter pinisoli</name>
    <dbReference type="NCBI Taxonomy" id="2682844"/>
    <lineage>
        <taxon>Bacteria</taxon>
        <taxon>Pseudomonadati</taxon>
        <taxon>Pseudomonadota</taxon>
        <taxon>Betaproteobacteria</taxon>
        <taxon>Burkholderiales</taxon>
        <taxon>Comamonadaceae</taxon>
        <taxon>Ramlibacter</taxon>
    </lineage>
</organism>
<dbReference type="InterPro" id="IPR006016">
    <property type="entry name" value="UspA"/>
</dbReference>